<dbReference type="RefSeq" id="XP_040883461.1">
    <property type="nucleotide sequence ID" value="XM_041027449.1"/>
</dbReference>
<name>A0A074W0V3_AURM1</name>
<evidence type="ECO:0000313" key="2">
    <source>
        <dbReference type="EMBL" id="KEQ66438.1"/>
    </source>
</evidence>
<keyword evidence="3" id="KW-1185">Reference proteome</keyword>
<evidence type="ECO:0000313" key="3">
    <source>
        <dbReference type="Proteomes" id="UP000030672"/>
    </source>
</evidence>
<dbReference type="AlphaFoldDB" id="A0A074W0V3"/>
<dbReference type="GeneID" id="63920822"/>
<accession>A0A074W0V3</accession>
<sequence length="347" mass="39583">MASSSTAPGSGNFTANPMFQLTRKEFEQHEVWQAYKGYLRAFDSQDRNFDNFYQLCLRFGYVPSLDTINWIIRESNLIDISRRLQFPVFAFMQEFQFVMHVAHDTNQPRILIAHVHTDEGPCPIWAGWSSLDEEELSDAEESSKPKKKKKKAVAKKDPETQNDSEAQKKSKAKMKLYLQPYTDESGPGEANIPEEYRAAFKWEEPFEVLFNMGKYEANHKNAGIQNTILLGVAKVLTRFPGLVKPPPGQENSGPWLMMRAAFSKRPFDIRELPSAVSPWWGGHDTLISGPNTYAENHANHPPGSQGWKRYLVMKAEKKVEDAKKKVENAKLNLEDAKKEAEEAEQKA</sequence>
<reference evidence="2 3" key="1">
    <citation type="journal article" date="2014" name="BMC Genomics">
        <title>Genome sequencing of four Aureobasidium pullulans varieties: biotechnological potential, stress tolerance, and description of new species.</title>
        <authorList>
            <person name="Gostin Ar C."/>
            <person name="Ohm R.A."/>
            <person name="Kogej T."/>
            <person name="Sonjak S."/>
            <person name="Turk M."/>
            <person name="Zajc J."/>
            <person name="Zalar P."/>
            <person name="Grube M."/>
            <person name="Sun H."/>
            <person name="Han J."/>
            <person name="Sharma A."/>
            <person name="Chiniquy J."/>
            <person name="Ngan C.Y."/>
            <person name="Lipzen A."/>
            <person name="Barry K."/>
            <person name="Grigoriev I.V."/>
            <person name="Gunde-Cimerman N."/>
        </authorList>
    </citation>
    <scope>NUCLEOTIDE SEQUENCE [LARGE SCALE GENOMIC DNA]</scope>
    <source>
        <strain evidence="2 3">CBS 110374</strain>
    </source>
</reference>
<dbReference type="HOGENOM" id="CLU_874297_0_0_1"/>
<dbReference type="Proteomes" id="UP000030672">
    <property type="component" value="Unassembled WGS sequence"/>
</dbReference>
<dbReference type="EMBL" id="KL584825">
    <property type="protein sequence ID" value="KEQ66438.1"/>
    <property type="molecule type" value="Genomic_DNA"/>
</dbReference>
<feature type="region of interest" description="Disordered" evidence="1">
    <location>
        <begin position="328"/>
        <end position="347"/>
    </location>
</feature>
<gene>
    <name evidence="2" type="ORF">M437DRAFT_80928</name>
</gene>
<proteinExistence type="predicted"/>
<protein>
    <submittedName>
        <fullName evidence="2">Uncharacterized protein</fullName>
    </submittedName>
</protein>
<organism evidence="2 3">
    <name type="scientific">Aureobasidium melanogenum (strain CBS 110374)</name>
    <name type="common">Aureobasidium pullulans var. melanogenum</name>
    <dbReference type="NCBI Taxonomy" id="1043003"/>
    <lineage>
        <taxon>Eukaryota</taxon>
        <taxon>Fungi</taxon>
        <taxon>Dikarya</taxon>
        <taxon>Ascomycota</taxon>
        <taxon>Pezizomycotina</taxon>
        <taxon>Dothideomycetes</taxon>
        <taxon>Dothideomycetidae</taxon>
        <taxon>Dothideales</taxon>
        <taxon>Saccotheciaceae</taxon>
        <taxon>Aureobasidium</taxon>
    </lineage>
</organism>
<evidence type="ECO:0000256" key="1">
    <source>
        <dbReference type="SAM" id="MobiDB-lite"/>
    </source>
</evidence>
<feature type="region of interest" description="Disordered" evidence="1">
    <location>
        <begin position="136"/>
        <end position="170"/>
    </location>
</feature>